<accession>A0ACC2JQF6</accession>
<keyword evidence="2" id="KW-1185">Reference proteome</keyword>
<dbReference type="Proteomes" id="UP001153332">
    <property type="component" value="Unassembled WGS sequence"/>
</dbReference>
<name>A0ACC2JQF6_9PEZI</name>
<dbReference type="EMBL" id="JAPUUL010000680">
    <property type="protein sequence ID" value="KAJ8129720.1"/>
    <property type="molecule type" value="Genomic_DNA"/>
</dbReference>
<evidence type="ECO:0000313" key="2">
    <source>
        <dbReference type="Proteomes" id="UP001153332"/>
    </source>
</evidence>
<comment type="caution">
    <text evidence="1">The sequence shown here is derived from an EMBL/GenBank/DDBJ whole genome shotgun (WGS) entry which is preliminary data.</text>
</comment>
<reference evidence="1" key="1">
    <citation type="submission" date="2022-12" db="EMBL/GenBank/DDBJ databases">
        <title>Genome Sequence of Lasiodiplodia mahajangana.</title>
        <authorList>
            <person name="Buettner E."/>
        </authorList>
    </citation>
    <scope>NUCLEOTIDE SEQUENCE</scope>
    <source>
        <strain evidence="1">VT137</strain>
    </source>
</reference>
<proteinExistence type="predicted"/>
<sequence length="194" mass="20349">MHFLLCLAVAGLVSADAFSINAYMPGHLTLDGEVLHASNYGFSTGLEGPSTYCPPNIGAACPTVAGTLVSRGMEAMAVIVPGGQQIYVQADGRVKYSIPHSAYIPPDAIVGGWYHKTVASSAETAMINDVIDFDDSHGNKGLVFCLSDDGRGFGKYALYAKTEKFNANACTDLQDVSGLVLTKSAAGVGCWQYA</sequence>
<protein>
    <submittedName>
        <fullName evidence="1">Uncharacterized protein</fullName>
    </submittedName>
</protein>
<evidence type="ECO:0000313" key="1">
    <source>
        <dbReference type="EMBL" id="KAJ8129720.1"/>
    </source>
</evidence>
<organism evidence="1 2">
    <name type="scientific">Lasiodiplodia mahajangana</name>
    <dbReference type="NCBI Taxonomy" id="1108764"/>
    <lineage>
        <taxon>Eukaryota</taxon>
        <taxon>Fungi</taxon>
        <taxon>Dikarya</taxon>
        <taxon>Ascomycota</taxon>
        <taxon>Pezizomycotina</taxon>
        <taxon>Dothideomycetes</taxon>
        <taxon>Dothideomycetes incertae sedis</taxon>
        <taxon>Botryosphaeriales</taxon>
        <taxon>Botryosphaeriaceae</taxon>
        <taxon>Lasiodiplodia</taxon>
    </lineage>
</organism>
<gene>
    <name evidence="1" type="ORF">O1611_g3910</name>
</gene>